<dbReference type="RefSeq" id="XP_007760401.1">
    <property type="nucleotide sequence ID" value="XM_007762211.1"/>
</dbReference>
<dbReference type="Proteomes" id="UP000019473">
    <property type="component" value="Unassembled WGS sequence"/>
</dbReference>
<feature type="compositionally biased region" description="Polar residues" evidence="1">
    <location>
        <begin position="22"/>
        <end position="47"/>
    </location>
</feature>
<feature type="region of interest" description="Disordered" evidence="1">
    <location>
        <begin position="65"/>
        <end position="97"/>
    </location>
</feature>
<dbReference type="AlphaFoldDB" id="W9VSY2"/>
<evidence type="ECO:0000313" key="3">
    <source>
        <dbReference type="EMBL" id="EXJ55291.1"/>
    </source>
</evidence>
<feature type="signal peptide" evidence="2">
    <location>
        <begin position="1"/>
        <end position="19"/>
    </location>
</feature>
<protein>
    <recommendedName>
        <fullName evidence="5">Secreted protein</fullName>
    </recommendedName>
</protein>
<dbReference type="HOGENOM" id="CLU_160127_0_0_1"/>
<name>W9VSY2_9EURO</name>
<proteinExistence type="predicted"/>
<dbReference type="GeneID" id="19182786"/>
<evidence type="ECO:0000256" key="1">
    <source>
        <dbReference type="SAM" id="MobiDB-lite"/>
    </source>
</evidence>
<keyword evidence="2" id="KW-0732">Signal</keyword>
<evidence type="ECO:0008006" key="5">
    <source>
        <dbReference type="Google" id="ProtNLM"/>
    </source>
</evidence>
<accession>W9VSY2</accession>
<feature type="compositionally biased region" description="Polar residues" evidence="1">
    <location>
        <begin position="72"/>
        <end position="84"/>
    </location>
</feature>
<dbReference type="OrthoDB" id="10461651at2759"/>
<feature type="chain" id="PRO_5004930510" description="Secreted protein" evidence="2">
    <location>
        <begin position="20"/>
        <end position="97"/>
    </location>
</feature>
<keyword evidence="4" id="KW-1185">Reference proteome</keyword>
<evidence type="ECO:0000313" key="4">
    <source>
        <dbReference type="Proteomes" id="UP000019473"/>
    </source>
</evidence>
<sequence length="97" mass="9478">MHFTSVVRALFLLFLTIEAAPTPQTAGASGGDLSTLSGVSGPETSGDNAAFGGVANSGDVTAANAGDVGNAFSGNNNTTDNPVASDNEIVPVTLGLP</sequence>
<feature type="region of interest" description="Disordered" evidence="1">
    <location>
        <begin position="22"/>
        <end position="53"/>
    </location>
</feature>
<organism evidence="3 4">
    <name type="scientific">Cladophialophora yegresii CBS 114405</name>
    <dbReference type="NCBI Taxonomy" id="1182544"/>
    <lineage>
        <taxon>Eukaryota</taxon>
        <taxon>Fungi</taxon>
        <taxon>Dikarya</taxon>
        <taxon>Ascomycota</taxon>
        <taxon>Pezizomycotina</taxon>
        <taxon>Eurotiomycetes</taxon>
        <taxon>Chaetothyriomycetidae</taxon>
        <taxon>Chaetothyriales</taxon>
        <taxon>Herpotrichiellaceae</taxon>
        <taxon>Cladophialophora</taxon>
    </lineage>
</organism>
<gene>
    <name evidence="3" type="ORF">A1O7_08218</name>
</gene>
<evidence type="ECO:0000256" key="2">
    <source>
        <dbReference type="SAM" id="SignalP"/>
    </source>
</evidence>
<dbReference type="VEuPathDB" id="FungiDB:A1O7_08218"/>
<dbReference type="EMBL" id="AMGW01000006">
    <property type="protein sequence ID" value="EXJ55291.1"/>
    <property type="molecule type" value="Genomic_DNA"/>
</dbReference>
<comment type="caution">
    <text evidence="3">The sequence shown here is derived from an EMBL/GenBank/DDBJ whole genome shotgun (WGS) entry which is preliminary data.</text>
</comment>
<reference evidence="3 4" key="1">
    <citation type="submission" date="2013-03" db="EMBL/GenBank/DDBJ databases">
        <title>The Genome Sequence of Cladophialophora yegresii CBS 114405.</title>
        <authorList>
            <consortium name="The Broad Institute Genomics Platform"/>
            <person name="Cuomo C."/>
            <person name="de Hoog S."/>
            <person name="Gorbushina A."/>
            <person name="Walker B."/>
            <person name="Young S.K."/>
            <person name="Zeng Q."/>
            <person name="Gargeya S."/>
            <person name="Fitzgerald M."/>
            <person name="Haas B."/>
            <person name="Abouelleil A."/>
            <person name="Allen A.W."/>
            <person name="Alvarado L."/>
            <person name="Arachchi H.M."/>
            <person name="Berlin A.M."/>
            <person name="Chapman S.B."/>
            <person name="Gainer-Dewar J."/>
            <person name="Goldberg J."/>
            <person name="Griggs A."/>
            <person name="Gujja S."/>
            <person name="Hansen M."/>
            <person name="Howarth C."/>
            <person name="Imamovic A."/>
            <person name="Ireland A."/>
            <person name="Larimer J."/>
            <person name="McCowan C."/>
            <person name="Murphy C."/>
            <person name="Pearson M."/>
            <person name="Poon T.W."/>
            <person name="Priest M."/>
            <person name="Roberts A."/>
            <person name="Saif S."/>
            <person name="Shea T."/>
            <person name="Sisk P."/>
            <person name="Sykes S."/>
            <person name="Wortman J."/>
            <person name="Nusbaum C."/>
            <person name="Birren B."/>
        </authorList>
    </citation>
    <scope>NUCLEOTIDE SEQUENCE [LARGE SCALE GENOMIC DNA]</scope>
    <source>
        <strain evidence="3 4">CBS 114405</strain>
    </source>
</reference>